<dbReference type="InterPro" id="IPR016024">
    <property type="entry name" value="ARM-type_fold"/>
</dbReference>
<evidence type="ECO:0000313" key="1">
    <source>
        <dbReference type="EMBL" id="GAA2698334.1"/>
    </source>
</evidence>
<keyword evidence="2" id="KW-1185">Reference proteome</keyword>
<dbReference type="Gene3D" id="1.25.10.10">
    <property type="entry name" value="Leucine-rich Repeat Variant"/>
    <property type="match status" value="1"/>
</dbReference>
<organism evidence="1 2">
    <name type="scientific">Streptomyces violaceolatus</name>
    <dbReference type="NCBI Taxonomy" id="67378"/>
    <lineage>
        <taxon>Bacteria</taxon>
        <taxon>Bacillati</taxon>
        <taxon>Actinomycetota</taxon>
        <taxon>Actinomycetes</taxon>
        <taxon>Kitasatosporales</taxon>
        <taxon>Streptomycetaceae</taxon>
        <taxon>Streptomyces</taxon>
        <taxon>Streptomyces violaceoruber group</taxon>
    </lineage>
</organism>
<dbReference type="InterPro" id="IPR011989">
    <property type="entry name" value="ARM-like"/>
</dbReference>
<gene>
    <name evidence="1" type="ORF">GCM10010310_63790</name>
</gene>
<protein>
    <recommendedName>
        <fullName evidence="3">HEAT repeat domain-containing protein</fullName>
    </recommendedName>
</protein>
<dbReference type="Proteomes" id="UP001499989">
    <property type="component" value="Unassembled WGS sequence"/>
</dbReference>
<sequence length="356" mass="37971">MIESLGVRWWGCGVRDWRTDPAFAMCRALVDGADPASFAGGAFDVRALVAGILSGARSGLLLDAAPWGNFPHGDEVRKAVHLLRIGDDLARCAMDVLGGLCANDSRAAAALAVPFLIPIATDAQRPHRAAVLAVLSGPARARHFGVASRDGLLLHRTDPRRHASDGYDDYGVEVTGYPAGWSVAAARAAITAEAPALLPLLNDPAPAVRITAAYALATAADLDHTVRTALAARFAAEHDAMVRAALLLAAAEITRAHAHPPTVRWLRERWQDRTEAPEVRLAATVGWLCLTVQPAPEDLHQTIDTLATDERAHALDALPWMNAAAGSGEPGLRRCIRCMLHCEEPEPSDDPWVLSP</sequence>
<dbReference type="EMBL" id="BAAASK010000027">
    <property type="protein sequence ID" value="GAA2698334.1"/>
    <property type="molecule type" value="Genomic_DNA"/>
</dbReference>
<reference evidence="1 2" key="1">
    <citation type="journal article" date="2019" name="Int. J. Syst. Evol. Microbiol.">
        <title>The Global Catalogue of Microorganisms (GCM) 10K type strain sequencing project: providing services to taxonomists for standard genome sequencing and annotation.</title>
        <authorList>
            <consortium name="The Broad Institute Genomics Platform"/>
            <consortium name="The Broad Institute Genome Sequencing Center for Infectious Disease"/>
            <person name="Wu L."/>
            <person name="Ma J."/>
        </authorList>
    </citation>
    <scope>NUCLEOTIDE SEQUENCE [LARGE SCALE GENOMIC DNA]</scope>
    <source>
        <strain evidence="1 2">JCM 4531</strain>
    </source>
</reference>
<evidence type="ECO:0000313" key="2">
    <source>
        <dbReference type="Proteomes" id="UP001499989"/>
    </source>
</evidence>
<proteinExistence type="predicted"/>
<comment type="caution">
    <text evidence="1">The sequence shown here is derived from an EMBL/GenBank/DDBJ whole genome shotgun (WGS) entry which is preliminary data.</text>
</comment>
<evidence type="ECO:0008006" key="3">
    <source>
        <dbReference type="Google" id="ProtNLM"/>
    </source>
</evidence>
<accession>A0ABN3TAD6</accession>
<name>A0ABN3TAD6_9ACTN</name>
<dbReference type="SUPFAM" id="SSF48371">
    <property type="entry name" value="ARM repeat"/>
    <property type="match status" value="1"/>
</dbReference>